<evidence type="ECO:0000256" key="3">
    <source>
        <dbReference type="ARBA" id="ARBA00023082"/>
    </source>
</evidence>
<evidence type="ECO:0000259" key="6">
    <source>
        <dbReference type="Pfam" id="PF04542"/>
    </source>
</evidence>
<dbReference type="Gene3D" id="1.10.10.10">
    <property type="entry name" value="Winged helix-like DNA-binding domain superfamily/Winged helix DNA-binding domain"/>
    <property type="match status" value="1"/>
</dbReference>
<keyword evidence="4" id="KW-0238">DNA-binding</keyword>
<dbReference type="PANTHER" id="PTHR43133">
    <property type="entry name" value="RNA POLYMERASE ECF-TYPE SIGMA FACTO"/>
    <property type="match status" value="1"/>
</dbReference>
<dbReference type="InterPro" id="IPR013324">
    <property type="entry name" value="RNA_pol_sigma_r3/r4-like"/>
</dbReference>
<dbReference type="EMBL" id="JAENIK010000011">
    <property type="protein sequence ID" value="MBK1816088.1"/>
    <property type="molecule type" value="Genomic_DNA"/>
</dbReference>
<organism evidence="7 8">
    <name type="scientific">Luteolibacter yonseiensis</name>
    <dbReference type="NCBI Taxonomy" id="1144680"/>
    <lineage>
        <taxon>Bacteria</taxon>
        <taxon>Pseudomonadati</taxon>
        <taxon>Verrucomicrobiota</taxon>
        <taxon>Verrucomicrobiia</taxon>
        <taxon>Verrucomicrobiales</taxon>
        <taxon>Verrucomicrobiaceae</taxon>
        <taxon>Luteolibacter</taxon>
    </lineage>
</organism>
<evidence type="ECO:0000256" key="1">
    <source>
        <dbReference type="ARBA" id="ARBA00010641"/>
    </source>
</evidence>
<feature type="domain" description="RNA polymerase sigma-70 region 2" evidence="6">
    <location>
        <begin position="21"/>
        <end position="88"/>
    </location>
</feature>
<keyword evidence="5" id="KW-0804">Transcription</keyword>
<dbReference type="InterPro" id="IPR039425">
    <property type="entry name" value="RNA_pol_sigma-70-like"/>
</dbReference>
<dbReference type="RefSeq" id="WP_200351045.1">
    <property type="nucleotide sequence ID" value="NZ_BAABHZ010000006.1"/>
</dbReference>
<dbReference type="InterPro" id="IPR013325">
    <property type="entry name" value="RNA_pol_sigma_r2"/>
</dbReference>
<evidence type="ECO:0000313" key="7">
    <source>
        <dbReference type="EMBL" id="MBK1816088.1"/>
    </source>
</evidence>
<dbReference type="SUPFAM" id="SSF88659">
    <property type="entry name" value="Sigma3 and sigma4 domains of RNA polymerase sigma factors"/>
    <property type="match status" value="1"/>
</dbReference>
<dbReference type="PANTHER" id="PTHR43133:SF8">
    <property type="entry name" value="RNA POLYMERASE SIGMA FACTOR HI_1459-RELATED"/>
    <property type="match status" value="1"/>
</dbReference>
<dbReference type="InterPro" id="IPR036388">
    <property type="entry name" value="WH-like_DNA-bd_sf"/>
</dbReference>
<evidence type="ECO:0000256" key="4">
    <source>
        <dbReference type="ARBA" id="ARBA00023125"/>
    </source>
</evidence>
<dbReference type="GO" id="GO:0003677">
    <property type="term" value="F:DNA binding"/>
    <property type="evidence" value="ECO:0007669"/>
    <property type="project" value="UniProtKB-KW"/>
</dbReference>
<evidence type="ECO:0000256" key="2">
    <source>
        <dbReference type="ARBA" id="ARBA00023015"/>
    </source>
</evidence>
<comment type="similarity">
    <text evidence="1">Belongs to the sigma-70 factor family. ECF subfamily.</text>
</comment>
<dbReference type="AlphaFoldDB" id="A0A934R4Y0"/>
<dbReference type="Pfam" id="PF04542">
    <property type="entry name" value="Sigma70_r2"/>
    <property type="match status" value="1"/>
</dbReference>
<accession>A0A934R4Y0</accession>
<dbReference type="InterPro" id="IPR007627">
    <property type="entry name" value="RNA_pol_sigma70_r2"/>
</dbReference>
<keyword evidence="8" id="KW-1185">Reference proteome</keyword>
<dbReference type="Gene3D" id="1.10.1740.10">
    <property type="match status" value="1"/>
</dbReference>
<gene>
    <name evidence="7" type="ORF">JIN84_10735</name>
</gene>
<name>A0A934R4Y0_9BACT</name>
<dbReference type="SUPFAM" id="SSF88946">
    <property type="entry name" value="Sigma2 domain of RNA polymerase sigma factors"/>
    <property type="match status" value="1"/>
</dbReference>
<reference evidence="7" key="1">
    <citation type="submission" date="2021-01" db="EMBL/GenBank/DDBJ databases">
        <title>Modified the classification status of verrucomicrobia.</title>
        <authorList>
            <person name="Feng X."/>
        </authorList>
    </citation>
    <scope>NUCLEOTIDE SEQUENCE</scope>
    <source>
        <strain evidence="7">JCM 18052</strain>
    </source>
</reference>
<keyword evidence="3" id="KW-0731">Sigma factor</keyword>
<keyword evidence="2" id="KW-0805">Transcription regulation</keyword>
<dbReference type="GO" id="GO:0006352">
    <property type="term" value="P:DNA-templated transcription initiation"/>
    <property type="evidence" value="ECO:0007669"/>
    <property type="project" value="InterPro"/>
</dbReference>
<evidence type="ECO:0000313" key="8">
    <source>
        <dbReference type="Proteomes" id="UP000600139"/>
    </source>
</evidence>
<dbReference type="NCBIfam" id="TIGR02937">
    <property type="entry name" value="sigma70-ECF"/>
    <property type="match status" value="1"/>
</dbReference>
<sequence length="178" mass="20225">MKSLAAAYPPTVMDRARFSELIREHHQPLLAYARVLARHPERAKELVQDAFVAAWQAIGRFDVTRDFGSWLRGIVRNKWREDCRKHRREVAFDDPELARLEEAIRTWSASAGETGLLERLADCRSKLPEALSRAVSAYYDDGQDGEGGAATLGIPPATFRKRLERARSSLRLCLESNF</sequence>
<dbReference type="Proteomes" id="UP000600139">
    <property type="component" value="Unassembled WGS sequence"/>
</dbReference>
<comment type="caution">
    <text evidence="7">The sequence shown here is derived from an EMBL/GenBank/DDBJ whole genome shotgun (WGS) entry which is preliminary data.</text>
</comment>
<dbReference type="InterPro" id="IPR014284">
    <property type="entry name" value="RNA_pol_sigma-70_dom"/>
</dbReference>
<proteinExistence type="inferred from homology"/>
<dbReference type="GO" id="GO:0016987">
    <property type="term" value="F:sigma factor activity"/>
    <property type="evidence" value="ECO:0007669"/>
    <property type="project" value="UniProtKB-KW"/>
</dbReference>
<evidence type="ECO:0000256" key="5">
    <source>
        <dbReference type="ARBA" id="ARBA00023163"/>
    </source>
</evidence>
<protein>
    <submittedName>
        <fullName evidence="7">Sigma-70 family RNA polymerase sigma factor</fullName>
    </submittedName>
</protein>